<keyword evidence="4" id="KW-1185">Reference proteome</keyword>
<evidence type="ECO:0000259" key="2">
    <source>
        <dbReference type="Pfam" id="PF03109"/>
    </source>
</evidence>
<feature type="domain" description="ABC1 atypical kinase-like" evidence="2">
    <location>
        <begin position="207"/>
        <end position="450"/>
    </location>
</feature>
<evidence type="ECO:0000256" key="1">
    <source>
        <dbReference type="ARBA" id="ARBA00009670"/>
    </source>
</evidence>
<reference evidence="3 4" key="1">
    <citation type="submission" date="2024-03" db="EMBL/GenBank/DDBJ databases">
        <title>Aureococcus anophagefferens CCMP1851 and Kratosvirus quantuckense: Draft genome of a second virus-susceptible host strain in the model system.</title>
        <authorList>
            <person name="Chase E."/>
            <person name="Truchon A.R."/>
            <person name="Schepens W."/>
            <person name="Wilhelm S.W."/>
        </authorList>
    </citation>
    <scope>NUCLEOTIDE SEQUENCE [LARGE SCALE GENOMIC DNA]</scope>
    <source>
        <strain evidence="3 4">CCMP1851</strain>
    </source>
</reference>
<proteinExistence type="inferred from homology"/>
<dbReference type="SUPFAM" id="SSF56112">
    <property type="entry name" value="Protein kinase-like (PK-like)"/>
    <property type="match status" value="1"/>
</dbReference>
<gene>
    <name evidence="3" type="ORF">SO694_00017499</name>
</gene>
<protein>
    <recommendedName>
        <fullName evidence="2">ABC1 atypical kinase-like domain-containing protein</fullName>
    </recommendedName>
</protein>
<dbReference type="Pfam" id="PF03109">
    <property type="entry name" value="ABC1"/>
    <property type="match status" value="1"/>
</dbReference>
<organism evidence="3 4">
    <name type="scientific">Aureococcus anophagefferens</name>
    <name type="common">Harmful bloom alga</name>
    <dbReference type="NCBI Taxonomy" id="44056"/>
    <lineage>
        <taxon>Eukaryota</taxon>
        <taxon>Sar</taxon>
        <taxon>Stramenopiles</taxon>
        <taxon>Ochrophyta</taxon>
        <taxon>Pelagophyceae</taxon>
        <taxon>Pelagomonadales</taxon>
        <taxon>Pelagomonadaceae</taxon>
        <taxon>Aureococcus</taxon>
    </lineage>
</organism>
<comment type="similarity">
    <text evidence="1">Belongs to the protein kinase superfamily. ADCK protein kinase family.</text>
</comment>
<dbReference type="InterPro" id="IPR004147">
    <property type="entry name" value="ABC1_dom"/>
</dbReference>
<comment type="caution">
    <text evidence="3">The sequence shown here is derived from an EMBL/GenBank/DDBJ whole genome shotgun (WGS) entry which is preliminary data.</text>
</comment>
<accession>A0ABR1G1N1</accession>
<evidence type="ECO:0000313" key="4">
    <source>
        <dbReference type="Proteomes" id="UP001363151"/>
    </source>
</evidence>
<dbReference type="InterPro" id="IPR045307">
    <property type="entry name" value="ADCK1_dom"/>
</dbReference>
<dbReference type="PANTHER" id="PTHR43173:SF19">
    <property type="entry name" value="AARF DOMAIN-CONTAINING PROTEIN KINASE 1"/>
    <property type="match status" value="1"/>
</dbReference>
<dbReference type="InterPro" id="IPR051130">
    <property type="entry name" value="Mito_struct-func_regulator"/>
</dbReference>
<sequence length="516" mass="55024">MRWPSVRALRRVATRRSSSDAQHVKTIKYFAAANVAAVGCLGAAVALRPDADDGADARRIVARFEALGRGARLASTLAVVAADYKRAELAPRPSSAVGGAAALRSAQDAQEKSGLQVERATTAAERRAGLEAAAAAREAVLAASEAAAALAAALGGGDDASIHARNAERLLALARANGGVYVKIAQHCAQLDYLLPEAYTAAFAKCLDDAPRSSWADVCAVVREELGGAPWEIFDDFQREPIASASLAQVHRATWRGAQVAVKVQHRGLAATSAGDLDACALAVRAMAWAFPDFKLSWLVDEIAPHLPLELDFKHEAGNCARARKIFAAWPDVCVPETFAEVSGTRVLTMSFEAGVNGTARDAIERDLGLDARRTAALVSRAFAAMTFSGGCVHCDPHAANVLVRRGPRGAPELVILDHGLYRDLDASFRLEYARLWRALATADTRGIKASAQRLGVGDLYPLFAAMLTQRPWDDVANPDMNSLRSNGAADNAMLQAYAERYAKEITLVLDRVPPR</sequence>
<dbReference type="PANTHER" id="PTHR43173">
    <property type="entry name" value="ABC1 FAMILY PROTEIN"/>
    <property type="match status" value="1"/>
</dbReference>
<dbReference type="Proteomes" id="UP001363151">
    <property type="component" value="Unassembled WGS sequence"/>
</dbReference>
<evidence type="ECO:0000313" key="3">
    <source>
        <dbReference type="EMBL" id="KAK7242573.1"/>
    </source>
</evidence>
<name>A0ABR1G1N1_AURAN</name>
<dbReference type="EMBL" id="JBBJCI010000142">
    <property type="protein sequence ID" value="KAK7242573.1"/>
    <property type="molecule type" value="Genomic_DNA"/>
</dbReference>
<dbReference type="InterPro" id="IPR011009">
    <property type="entry name" value="Kinase-like_dom_sf"/>
</dbReference>
<dbReference type="CDD" id="cd13969">
    <property type="entry name" value="ADCK1-like"/>
    <property type="match status" value="1"/>
</dbReference>